<protein>
    <submittedName>
        <fullName evidence="1">Uncharacterized protein</fullName>
    </submittedName>
</protein>
<dbReference type="AlphaFoldDB" id="A0A9N7UYS9"/>
<name>A0A9N7UYS9_PLEPL</name>
<evidence type="ECO:0000313" key="2">
    <source>
        <dbReference type="Proteomes" id="UP001153269"/>
    </source>
</evidence>
<dbReference type="EMBL" id="CADEAL010002780">
    <property type="protein sequence ID" value="CAB1442138.1"/>
    <property type="molecule type" value="Genomic_DNA"/>
</dbReference>
<proteinExistence type="predicted"/>
<organism evidence="1 2">
    <name type="scientific">Pleuronectes platessa</name>
    <name type="common">European plaice</name>
    <dbReference type="NCBI Taxonomy" id="8262"/>
    <lineage>
        <taxon>Eukaryota</taxon>
        <taxon>Metazoa</taxon>
        <taxon>Chordata</taxon>
        <taxon>Craniata</taxon>
        <taxon>Vertebrata</taxon>
        <taxon>Euteleostomi</taxon>
        <taxon>Actinopterygii</taxon>
        <taxon>Neopterygii</taxon>
        <taxon>Teleostei</taxon>
        <taxon>Neoteleostei</taxon>
        <taxon>Acanthomorphata</taxon>
        <taxon>Carangaria</taxon>
        <taxon>Pleuronectiformes</taxon>
        <taxon>Pleuronectoidei</taxon>
        <taxon>Pleuronectidae</taxon>
        <taxon>Pleuronectes</taxon>
    </lineage>
</organism>
<gene>
    <name evidence="1" type="ORF">PLEPLA_LOCUS29835</name>
</gene>
<reference evidence="1" key="1">
    <citation type="submission" date="2020-03" db="EMBL/GenBank/DDBJ databases">
        <authorList>
            <person name="Weist P."/>
        </authorList>
    </citation>
    <scope>NUCLEOTIDE SEQUENCE</scope>
</reference>
<evidence type="ECO:0000313" key="1">
    <source>
        <dbReference type="EMBL" id="CAB1442138.1"/>
    </source>
</evidence>
<comment type="caution">
    <text evidence="1">The sequence shown here is derived from an EMBL/GenBank/DDBJ whole genome shotgun (WGS) entry which is preliminary data.</text>
</comment>
<keyword evidence="2" id="KW-1185">Reference proteome</keyword>
<dbReference type="Proteomes" id="UP001153269">
    <property type="component" value="Unassembled WGS sequence"/>
</dbReference>
<sequence length="157" mass="17657">MGRKDLWFDSVPLSKAPYSPNICSPGAHMAAHCSEQPCEMGLKAERLVAERSQSRERIATRLHIIPWGYIAGGLYCQTPLKWFEGSLYCYMRATATAQHSTNPPDWSLCTGLLSVLSQKRMSTGRSFFSFAPRRDARTNMQLPGRPPSLWAPLAFDY</sequence>
<accession>A0A9N7UYS9</accession>